<evidence type="ECO:0000256" key="1">
    <source>
        <dbReference type="SAM" id="SignalP"/>
    </source>
</evidence>
<evidence type="ECO:0000313" key="3">
    <source>
        <dbReference type="Proteomes" id="UP000315471"/>
    </source>
</evidence>
<reference evidence="2 3" key="1">
    <citation type="submission" date="2019-02" db="EMBL/GenBank/DDBJ databases">
        <title>Deep-cultivation of Planctomycetes and their phenomic and genomic characterization uncovers novel biology.</title>
        <authorList>
            <person name="Wiegand S."/>
            <person name="Jogler M."/>
            <person name="Boedeker C."/>
            <person name="Pinto D."/>
            <person name="Vollmers J."/>
            <person name="Rivas-Marin E."/>
            <person name="Kohn T."/>
            <person name="Peeters S.H."/>
            <person name="Heuer A."/>
            <person name="Rast P."/>
            <person name="Oberbeckmann S."/>
            <person name="Bunk B."/>
            <person name="Jeske O."/>
            <person name="Meyerdierks A."/>
            <person name="Storesund J.E."/>
            <person name="Kallscheuer N."/>
            <person name="Luecker S."/>
            <person name="Lage O.M."/>
            <person name="Pohl T."/>
            <person name="Merkel B.J."/>
            <person name="Hornburger P."/>
            <person name="Mueller R.-W."/>
            <person name="Bruemmer F."/>
            <person name="Labrenz M."/>
            <person name="Spormann A.M."/>
            <person name="Op Den Camp H."/>
            <person name="Overmann J."/>
            <person name="Amann R."/>
            <person name="Jetten M.S.M."/>
            <person name="Mascher T."/>
            <person name="Medema M.H."/>
            <person name="Devos D.P."/>
            <person name="Kaster A.-K."/>
            <person name="Ovreas L."/>
            <person name="Rohde M."/>
            <person name="Galperin M.Y."/>
            <person name="Jogler C."/>
        </authorList>
    </citation>
    <scope>NUCLEOTIDE SEQUENCE [LARGE SCALE GENOMIC DNA]</scope>
    <source>
        <strain evidence="2 3">Q31b</strain>
    </source>
</reference>
<dbReference type="EMBL" id="SJPY01000005">
    <property type="protein sequence ID" value="TWU39982.1"/>
    <property type="molecule type" value="Genomic_DNA"/>
</dbReference>
<gene>
    <name evidence="2" type="ORF">Q31b_32980</name>
</gene>
<sequence precursor="true">MKNHPRHSMALFIVALTAIATYQIALADRTPTWQHPGINDFGDSPCLVSFDLGSGGGQSTGGVQRTVLVNASFNDISGKRFLGGIVTDKYKKFTRLDVTFPGTQAYISLDRIACIELLDVAKAQTGG</sequence>
<dbReference type="AlphaFoldDB" id="A0A5C6DTH7"/>
<evidence type="ECO:0000313" key="2">
    <source>
        <dbReference type="EMBL" id="TWU39982.1"/>
    </source>
</evidence>
<keyword evidence="3" id="KW-1185">Reference proteome</keyword>
<organism evidence="2 3">
    <name type="scientific">Novipirellula aureliae</name>
    <dbReference type="NCBI Taxonomy" id="2527966"/>
    <lineage>
        <taxon>Bacteria</taxon>
        <taxon>Pseudomonadati</taxon>
        <taxon>Planctomycetota</taxon>
        <taxon>Planctomycetia</taxon>
        <taxon>Pirellulales</taxon>
        <taxon>Pirellulaceae</taxon>
        <taxon>Novipirellula</taxon>
    </lineage>
</organism>
<name>A0A5C6DTH7_9BACT</name>
<feature type="signal peptide" evidence="1">
    <location>
        <begin position="1"/>
        <end position="27"/>
    </location>
</feature>
<dbReference type="Proteomes" id="UP000315471">
    <property type="component" value="Unassembled WGS sequence"/>
</dbReference>
<proteinExistence type="predicted"/>
<feature type="chain" id="PRO_5023050744" evidence="1">
    <location>
        <begin position="28"/>
        <end position="127"/>
    </location>
</feature>
<comment type="caution">
    <text evidence="2">The sequence shown here is derived from an EMBL/GenBank/DDBJ whole genome shotgun (WGS) entry which is preliminary data.</text>
</comment>
<keyword evidence="1" id="KW-0732">Signal</keyword>
<accession>A0A5C6DTH7</accession>
<protein>
    <submittedName>
        <fullName evidence="2">Uncharacterized protein</fullName>
    </submittedName>
</protein>